<sequence>MKASCIQRQQIAFILLQLCQSGLTLSISPSKIRALSLDVTGTVLATREPVIKSYHDAALWAKLPDPPTQAELKHGFKIAFQERCTESPCFGGVEGISGRDWWKSTVERVLYIAKNPDASSKDKSSAFRYSEEEFERYFRRVYQHFGSPSGYMVLDDAQHLLDTLQKQTNSNNNQQQLLLGITSNTPTRHMESVLPMLNNLHNHFSWFTCSQDAKAEKPSIEIFESSYQSAKFWIPDLQKDEVLHIGDSYACDYCGAKRFGFQALLLDRSDNPNVNAYQDWLDAPDYEGKSLEDVKLNTITSLVEVAELLLTEEER</sequence>
<reference evidence="2 3" key="1">
    <citation type="submission" date="2024-10" db="EMBL/GenBank/DDBJ databases">
        <title>Updated reference genomes for cyclostephanoid diatoms.</title>
        <authorList>
            <person name="Roberts W.R."/>
            <person name="Alverson A.J."/>
        </authorList>
    </citation>
    <scope>NUCLEOTIDE SEQUENCE [LARGE SCALE GENOMIC DNA]</scope>
    <source>
        <strain evidence="2 3">AJA010-31</strain>
    </source>
</reference>
<keyword evidence="3" id="KW-1185">Reference proteome</keyword>
<accession>A0ABD3PSZ5</accession>
<dbReference type="PANTHER" id="PTHR47105">
    <property type="entry name" value="OS02G0173600 PROTEIN"/>
    <property type="match status" value="1"/>
</dbReference>
<proteinExistence type="predicted"/>
<keyword evidence="1" id="KW-0732">Signal</keyword>
<dbReference type="AlphaFoldDB" id="A0ABD3PSZ5"/>
<dbReference type="Gene3D" id="1.10.150.720">
    <property type="entry name" value="Haloacid dehalogenase-like hydrolase"/>
    <property type="match status" value="1"/>
</dbReference>
<feature type="signal peptide" evidence="1">
    <location>
        <begin position="1"/>
        <end position="26"/>
    </location>
</feature>
<protein>
    <recommendedName>
        <fullName evidence="4">Haloacid dehalogenase-like hydrolase domain-containing protein 3</fullName>
    </recommendedName>
</protein>
<feature type="chain" id="PRO_5044871257" description="Haloacid dehalogenase-like hydrolase domain-containing protein 3" evidence="1">
    <location>
        <begin position="27"/>
        <end position="315"/>
    </location>
</feature>
<evidence type="ECO:0008006" key="4">
    <source>
        <dbReference type="Google" id="ProtNLM"/>
    </source>
</evidence>
<evidence type="ECO:0000313" key="3">
    <source>
        <dbReference type="Proteomes" id="UP001530400"/>
    </source>
</evidence>
<organism evidence="2 3">
    <name type="scientific">Cyclotella atomus</name>
    <dbReference type="NCBI Taxonomy" id="382360"/>
    <lineage>
        <taxon>Eukaryota</taxon>
        <taxon>Sar</taxon>
        <taxon>Stramenopiles</taxon>
        <taxon>Ochrophyta</taxon>
        <taxon>Bacillariophyta</taxon>
        <taxon>Coscinodiscophyceae</taxon>
        <taxon>Thalassiosirophycidae</taxon>
        <taxon>Stephanodiscales</taxon>
        <taxon>Stephanodiscaceae</taxon>
        <taxon>Cyclotella</taxon>
    </lineage>
</organism>
<name>A0ABD3PSZ5_9STRA</name>
<dbReference type="PANTHER" id="PTHR47105:SF1">
    <property type="entry name" value="OS06G0665100 PROTEIN"/>
    <property type="match status" value="1"/>
</dbReference>
<evidence type="ECO:0000256" key="1">
    <source>
        <dbReference type="SAM" id="SignalP"/>
    </source>
</evidence>
<dbReference type="InterPro" id="IPR044924">
    <property type="entry name" value="HAD-SF_hydro_IA_REG-2-like_cap"/>
</dbReference>
<gene>
    <name evidence="2" type="ORF">ACHAWO_010894</name>
</gene>
<dbReference type="Gene3D" id="3.40.50.1000">
    <property type="entry name" value="HAD superfamily/HAD-like"/>
    <property type="match status" value="1"/>
</dbReference>
<dbReference type="SFLD" id="SFLDG01129">
    <property type="entry name" value="C1.5:_HAD__Beta-PGM__Phosphata"/>
    <property type="match status" value="1"/>
</dbReference>
<dbReference type="SFLD" id="SFLDS00003">
    <property type="entry name" value="Haloacid_Dehalogenase"/>
    <property type="match status" value="1"/>
</dbReference>
<dbReference type="Proteomes" id="UP001530400">
    <property type="component" value="Unassembled WGS sequence"/>
</dbReference>
<evidence type="ECO:0000313" key="2">
    <source>
        <dbReference type="EMBL" id="KAL3790897.1"/>
    </source>
</evidence>
<dbReference type="InterPro" id="IPR023214">
    <property type="entry name" value="HAD_sf"/>
</dbReference>
<dbReference type="EMBL" id="JALLPJ020000480">
    <property type="protein sequence ID" value="KAL3790897.1"/>
    <property type="molecule type" value="Genomic_DNA"/>
</dbReference>
<dbReference type="SUPFAM" id="SSF56784">
    <property type="entry name" value="HAD-like"/>
    <property type="match status" value="1"/>
</dbReference>
<dbReference type="InterPro" id="IPR036412">
    <property type="entry name" value="HAD-like_sf"/>
</dbReference>
<comment type="caution">
    <text evidence="2">The sequence shown here is derived from an EMBL/GenBank/DDBJ whole genome shotgun (WGS) entry which is preliminary data.</text>
</comment>
<dbReference type="Pfam" id="PF00702">
    <property type="entry name" value="Hydrolase"/>
    <property type="match status" value="1"/>
</dbReference>